<proteinExistence type="inferred from homology"/>
<gene>
    <name evidence="4" type="ORF">METZ01_LOCUS361598</name>
</gene>
<name>A0A382SFR0_9ZZZZ</name>
<dbReference type="InterPro" id="IPR052178">
    <property type="entry name" value="Sec_Metab_Biosynth_SDR"/>
</dbReference>
<comment type="similarity">
    <text evidence="1">Belongs to the short-chain dehydrogenases/reductases (SDR) family.</text>
</comment>
<dbReference type="AlphaFoldDB" id="A0A382SFR0"/>
<organism evidence="4">
    <name type="scientific">marine metagenome</name>
    <dbReference type="NCBI Taxonomy" id="408172"/>
    <lineage>
        <taxon>unclassified sequences</taxon>
        <taxon>metagenomes</taxon>
        <taxon>ecological metagenomes</taxon>
    </lineage>
</organism>
<reference evidence="4" key="1">
    <citation type="submission" date="2018-05" db="EMBL/GenBank/DDBJ databases">
        <authorList>
            <person name="Lanie J.A."/>
            <person name="Ng W.-L."/>
            <person name="Kazmierczak K.M."/>
            <person name="Andrzejewski T.M."/>
            <person name="Davidsen T.M."/>
            <person name="Wayne K.J."/>
            <person name="Tettelin H."/>
            <person name="Glass J.I."/>
            <person name="Rusch D."/>
            <person name="Podicherti R."/>
            <person name="Tsui H.-C.T."/>
            <person name="Winkler M.E."/>
        </authorList>
    </citation>
    <scope>NUCLEOTIDE SEQUENCE</scope>
</reference>
<evidence type="ECO:0000313" key="4">
    <source>
        <dbReference type="EMBL" id="SVD08744.1"/>
    </source>
</evidence>
<evidence type="ECO:0000256" key="3">
    <source>
        <dbReference type="ARBA" id="ARBA00023002"/>
    </source>
</evidence>
<dbReference type="InterPro" id="IPR036291">
    <property type="entry name" value="NAD(P)-bd_dom_sf"/>
</dbReference>
<dbReference type="InterPro" id="IPR002347">
    <property type="entry name" value="SDR_fam"/>
</dbReference>
<evidence type="ECO:0008006" key="5">
    <source>
        <dbReference type="Google" id="ProtNLM"/>
    </source>
</evidence>
<accession>A0A382SFR0</accession>
<dbReference type="PANTHER" id="PTHR43618">
    <property type="entry name" value="7-ALPHA-HYDROXYSTEROID DEHYDROGENASE"/>
    <property type="match status" value="1"/>
</dbReference>
<dbReference type="PANTHER" id="PTHR43618:SF8">
    <property type="entry name" value="7ALPHA-HYDROXYSTEROID DEHYDROGENASE"/>
    <property type="match status" value="1"/>
</dbReference>
<protein>
    <recommendedName>
        <fullName evidence="5">Ketoreductase (KR) domain-containing protein</fullName>
    </recommendedName>
</protein>
<keyword evidence="3" id="KW-0560">Oxidoreductase</keyword>
<keyword evidence="2" id="KW-0521">NADP</keyword>
<feature type="non-terminal residue" evidence="4">
    <location>
        <position position="115"/>
    </location>
</feature>
<dbReference type="Pfam" id="PF00106">
    <property type="entry name" value="adh_short"/>
    <property type="match status" value="1"/>
</dbReference>
<sequence>MKITELFNVSGKVAIVTGGSRGIGEMIASGFLANGVKVYITARKEVPLLEKAEELVKKYNAECIPVPCDLSSHDGINKFLEYIESQEKHIDFLVNNAGAAWAEPYTNYSEKGWDK</sequence>
<evidence type="ECO:0000256" key="1">
    <source>
        <dbReference type="ARBA" id="ARBA00006484"/>
    </source>
</evidence>
<dbReference type="PRINTS" id="PR00081">
    <property type="entry name" value="GDHRDH"/>
</dbReference>
<dbReference type="SUPFAM" id="SSF51735">
    <property type="entry name" value="NAD(P)-binding Rossmann-fold domains"/>
    <property type="match status" value="1"/>
</dbReference>
<dbReference type="Gene3D" id="3.40.50.720">
    <property type="entry name" value="NAD(P)-binding Rossmann-like Domain"/>
    <property type="match status" value="1"/>
</dbReference>
<evidence type="ECO:0000256" key="2">
    <source>
        <dbReference type="ARBA" id="ARBA00022857"/>
    </source>
</evidence>
<dbReference type="GO" id="GO:0016491">
    <property type="term" value="F:oxidoreductase activity"/>
    <property type="evidence" value="ECO:0007669"/>
    <property type="project" value="UniProtKB-KW"/>
</dbReference>
<dbReference type="EMBL" id="UINC01128773">
    <property type="protein sequence ID" value="SVD08744.1"/>
    <property type="molecule type" value="Genomic_DNA"/>
</dbReference>